<accession>A0AAD5XJ30</accession>
<comment type="caution">
    <text evidence="2">The sequence shown here is derived from an EMBL/GenBank/DDBJ whole genome shotgun (WGS) entry which is preliminary data.</text>
</comment>
<evidence type="ECO:0000256" key="1">
    <source>
        <dbReference type="SAM" id="SignalP"/>
    </source>
</evidence>
<dbReference type="AlphaFoldDB" id="A0AAD5XJ30"/>
<evidence type="ECO:0000313" key="3">
    <source>
        <dbReference type="Proteomes" id="UP001212152"/>
    </source>
</evidence>
<proteinExistence type="predicted"/>
<dbReference type="Proteomes" id="UP001212152">
    <property type="component" value="Unassembled WGS sequence"/>
</dbReference>
<name>A0AAD5XJ30_9FUNG</name>
<evidence type="ECO:0000313" key="2">
    <source>
        <dbReference type="EMBL" id="KAJ3171349.1"/>
    </source>
</evidence>
<gene>
    <name evidence="2" type="ORF">HDU87_008375</name>
</gene>
<feature type="chain" id="PRO_5042201199" evidence="1">
    <location>
        <begin position="17"/>
        <end position="239"/>
    </location>
</feature>
<feature type="signal peptide" evidence="1">
    <location>
        <begin position="1"/>
        <end position="16"/>
    </location>
</feature>
<keyword evidence="3" id="KW-1185">Reference proteome</keyword>
<organism evidence="2 3">
    <name type="scientific">Geranomyces variabilis</name>
    <dbReference type="NCBI Taxonomy" id="109894"/>
    <lineage>
        <taxon>Eukaryota</taxon>
        <taxon>Fungi</taxon>
        <taxon>Fungi incertae sedis</taxon>
        <taxon>Chytridiomycota</taxon>
        <taxon>Chytridiomycota incertae sedis</taxon>
        <taxon>Chytridiomycetes</taxon>
        <taxon>Spizellomycetales</taxon>
        <taxon>Powellomycetaceae</taxon>
        <taxon>Geranomyces</taxon>
    </lineage>
</organism>
<sequence>MFAKLALLSFAVSAAAQVATDAPALPTPALSTAAAPAASAAPSADATNCSTFSQSVVTILDACLQANLHTAATIQTQADADAGFVDLSKCSCAGLLPIESNILNYEATCPDPNTGMPQTADEKANVAQTYALCKTGSYGAVAANLHLSFTAGGKKWTPSATAIASASASASASATAAATPSGAAAAAGPAASSVAAPAPSTAASSPAASAAGSAAPTAFSSSVGVGIAGLVVAGVSFML</sequence>
<reference evidence="2" key="1">
    <citation type="submission" date="2020-05" db="EMBL/GenBank/DDBJ databases">
        <title>Phylogenomic resolution of chytrid fungi.</title>
        <authorList>
            <person name="Stajich J.E."/>
            <person name="Amses K."/>
            <person name="Simmons R."/>
            <person name="Seto K."/>
            <person name="Myers J."/>
            <person name="Bonds A."/>
            <person name="Quandt C.A."/>
            <person name="Barry K."/>
            <person name="Liu P."/>
            <person name="Grigoriev I."/>
            <person name="Longcore J.E."/>
            <person name="James T.Y."/>
        </authorList>
    </citation>
    <scope>NUCLEOTIDE SEQUENCE</scope>
    <source>
        <strain evidence="2">JEL0379</strain>
    </source>
</reference>
<dbReference type="EMBL" id="JADGJQ010000087">
    <property type="protein sequence ID" value="KAJ3171349.1"/>
    <property type="molecule type" value="Genomic_DNA"/>
</dbReference>
<protein>
    <submittedName>
        <fullName evidence="2">Uncharacterized protein</fullName>
    </submittedName>
</protein>
<keyword evidence="1" id="KW-0732">Signal</keyword>